<dbReference type="AlphaFoldDB" id="A0A6H5I9Y1"/>
<name>A0A6H5I9Y1_9HYME</name>
<sequence length="147" mass="16366">MIVRVRRGRGRGVSRRRRRRRRAVAADSGGPAHQQCPANGRRVSDDSLRSRVGHEVLKMMSARGWTGEGDYRSAVNRGHVDGSVAQTGLGDGAHSGRSGETRHGRVADDFQLILRGRMMIVRLVMMGDVPRWLVDYFCGERGVWVSL</sequence>
<feature type="compositionally biased region" description="Basic residues" evidence="1">
    <location>
        <begin position="1"/>
        <end position="23"/>
    </location>
</feature>
<dbReference type="Proteomes" id="UP000479190">
    <property type="component" value="Unassembled WGS sequence"/>
</dbReference>
<organism evidence="2 3">
    <name type="scientific">Trichogramma brassicae</name>
    <dbReference type="NCBI Taxonomy" id="86971"/>
    <lineage>
        <taxon>Eukaryota</taxon>
        <taxon>Metazoa</taxon>
        <taxon>Ecdysozoa</taxon>
        <taxon>Arthropoda</taxon>
        <taxon>Hexapoda</taxon>
        <taxon>Insecta</taxon>
        <taxon>Pterygota</taxon>
        <taxon>Neoptera</taxon>
        <taxon>Endopterygota</taxon>
        <taxon>Hymenoptera</taxon>
        <taxon>Apocrita</taxon>
        <taxon>Proctotrupomorpha</taxon>
        <taxon>Chalcidoidea</taxon>
        <taxon>Trichogrammatidae</taxon>
        <taxon>Trichogramma</taxon>
    </lineage>
</organism>
<evidence type="ECO:0000313" key="2">
    <source>
        <dbReference type="EMBL" id="CAB0033968.1"/>
    </source>
</evidence>
<dbReference type="EMBL" id="CADCXV010000729">
    <property type="protein sequence ID" value="CAB0033968.1"/>
    <property type="molecule type" value="Genomic_DNA"/>
</dbReference>
<feature type="region of interest" description="Disordered" evidence="1">
    <location>
        <begin position="1"/>
        <end position="47"/>
    </location>
</feature>
<protein>
    <submittedName>
        <fullName evidence="2">Uncharacterized protein</fullName>
    </submittedName>
</protein>
<accession>A0A6H5I9Y1</accession>
<gene>
    <name evidence="2" type="ORF">TBRA_LOCUS5866</name>
</gene>
<keyword evidence="3" id="KW-1185">Reference proteome</keyword>
<evidence type="ECO:0000313" key="3">
    <source>
        <dbReference type="Proteomes" id="UP000479190"/>
    </source>
</evidence>
<evidence type="ECO:0000256" key="1">
    <source>
        <dbReference type="SAM" id="MobiDB-lite"/>
    </source>
</evidence>
<reference evidence="2 3" key="1">
    <citation type="submission" date="2020-02" db="EMBL/GenBank/DDBJ databases">
        <authorList>
            <person name="Ferguson B K."/>
        </authorList>
    </citation>
    <scope>NUCLEOTIDE SEQUENCE [LARGE SCALE GENOMIC DNA]</scope>
</reference>
<proteinExistence type="predicted"/>